<keyword evidence="2" id="KW-0378">Hydrolase</keyword>
<dbReference type="InterPro" id="IPR015797">
    <property type="entry name" value="NUDIX_hydrolase-like_dom_sf"/>
</dbReference>
<dbReference type="GO" id="GO:0019693">
    <property type="term" value="P:ribose phosphate metabolic process"/>
    <property type="evidence" value="ECO:0007669"/>
    <property type="project" value="TreeGrafter"/>
</dbReference>
<comment type="caution">
    <text evidence="4">The sequence shown here is derived from an EMBL/GenBank/DDBJ whole genome shotgun (WGS) entry which is preliminary data.</text>
</comment>
<dbReference type="GO" id="GO:0006753">
    <property type="term" value="P:nucleoside phosphate metabolic process"/>
    <property type="evidence" value="ECO:0007669"/>
    <property type="project" value="TreeGrafter"/>
</dbReference>
<dbReference type="OrthoDB" id="9806150at2"/>
<proteinExistence type="predicted"/>
<comment type="cofactor">
    <cofactor evidence="1">
        <name>Mg(2+)</name>
        <dbReference type="ChEBI" id="CHEBI:18420"/>
    </cofactor>
</comment>
<evidence type="ECO:0000313" key="5">
    <source>
        <dbReference type="Proteomes" id="UP000275394"/>
    </source>
</evidence>
<dbReference type="GO" id="GO:0005829">
    <property type="term" value="C:cytosol"/>
    <property type="evidence" value="ECO:0007669"/>
    <property type="project" value="TreeGrafter"/>
</dbReference>
<dbReference type="RefSeq" id="WP_123713451.1">
    <property type="nucleotide sequence ID" value="NZ_RKHR01000006.1"/>
</dbReference>
<evidence type="ECO:0000313" key="4">
    <source>
        <dbReference type="EMBL" id="ROR98882.1"/>
    </source>
</evidence>
<name>A0A3N2DGG5_9GAMM</name>
<organism evidence="4 5">
    <name type="scientific">Sinobacterium caligoides</name>
    <dbReference type="NCBI Taxonomy" id="933926"/>
    <lineage>
        <taxon>Bacteria</taxon>
        <taxon>Pseudomonadati</taxon>
        <taxon>Pseudomonadota</taxon>
        <taxon>Gammaproteobacteria</taxon>
        <taxon>Cellvibrionales</taxon>
        <taxon>Spongiibacteraceae</taxon>
        <taxon>Sinobacterium</taxon>
    </lineage>
</organism>
<dbReference type="PROSITE" id="PS51462">
    <property type="entry name" value="NUDIX"/>
    <property type="match status" value="1"/>
</dbReference>
<dbReference type="Proteomes" id="UP000275394">
    <property type="component" value="Unassembled WGS sequence"/>
</dbReference>
<accession>A0A3N2DGG5</accession>
<evidence type="ECO:0000256" key="1">
    <source>
        <dbReference type="ARBA" id="ARBA00001946"/>
    </source>
</evidence>
<dbReference type="PANTHER" id="PTHR11839">
    <property type="entry name" value="UDP/ADP-SUGAR PYROPHOSPHATASE"/>
    <property type="match status" value="1"/>
</dbReference>
<dbReference type="NCBIfam" id="NF008736">
    <property type="entry name" value="PRK11762.1"/>
    <property type="match status" value="1"/>
</dbReference>
<evidence type="ECO:0000256" key="2">
    <source>
        <dbReference type="ARBA" id="ARBA00022801"/>
    </source>
</evidence>
<dbReference type="SUPFAM" id="SSF55811">
    <property type="entry name" value="Nudix"/>
    <property type="match status" value="1"/>
</dbReference>
<dbReference type="PROSITE" id="PS00893">
    <property type="entry name" value="NUDIX_BOX"/>
    <property type="match status" value="1"/>
</dbReference>
<protein>
    <submittedName>
        <fullName evidence="4">ADP-ribose diphosphatase</fullName>
    </submittedName>
</protein>
<keyword evidence="5" id="KW-1185">Reference proteome</keyword>
<dbReference type="GO" id="GO:0019144">
    <property type="term" value="F:ADP-sugar diphosphatase activity"/>
    <property type="evidence" value="ECO:0007669"/>
    <property type="project" value="TreeGrafter"/>
</dbReference>
<dbReference type="Pfam" id="PF00293">
    <property type="entry name" value="NUDIX"/>
    <property type="match status" value="1"/>
</dbReference>
<gene>
    <name evidence="4" type="ORF">EDC56_3119</name>
</gene>
<sequence length="184" mass="20784">MKYPRIVQQQWLTHSQLFHVEALSLEFSNGAKRDYERLNPGHDRAVMVLPIRDDDTLILIKEYGAGIDQYHLSFPKGAIDSGEEILDAALRELQEEAGYAATELRLVKQLALSPSYMGNKIHFVVARGLYPSRLEGDEPEPLEVIEWPLSKLSELVLDARFIEAYAMAGLTLLSHHLAAKKTSR</sequence>
<dbReference type="EMBL" id="RKHR01000006">
    <property type="protein sequence ID" value="ROR98882.1"/>
    <property type="molecule type" value="Genomic_DNA"/>
</dbReference>
<evidence type="ECO:0000259" key="3">
    <source>
        <dbReference type="PROSITE" id="PS51462"/>
    </source>
</evidence>
<dbReference type="InterPro" id="IPR020084">
    <property type="entry name" value="NUDIX_hydrolase_CS"/>
</dbReference>
<reference evidence="4 5" key="1">
    <citation type="submission" date="2018-11" db="EMBL/GenBank/DDBJ databases">
        <title>Genomic Encyclopedia of Type Strains, Phase IV (KMG-IV): sequencing the most valuable type-strain genomes for metagenomic binning, comparative biology and taxonomic classification.</title>
        <authorList>
            <person name="Goeker M."/>
        </authorList>
    </citation>
    <scope>NUCLEOTIDE SEQUENCE [LARGE SCALE GENOMIC DNA]</scope>
    <source>
        <strain evidence="4 5">DSM 100316</strain>
    </source>
</reference>
<dbReference type="InterPro" id="IPR000086">
    <property type="entry name" value="NUDIX_hydrolase_dom"/>
</dbReference>
<dbReference type="AlphaFoldDB" id="A0A3N2DGG5"/>
<dbReference type="Gene3D" id="3.90.79.10">
    <property type="entry name" value="Nucleoside Triphosphate Pyrophosphohydrolase"/>
    <property type="match status" value="1"/>
</dbReference>
<feature type="domain" description="Nudix hydrolase" evidence="3">
    <location>
        <begin position="41"/>
        <end position="171"/>
    </location>
</feature>
<dbReference type="PANTHER" id="PTHR11839:SF12">
    <property type="entry name" value="ADP COMPOUNDS HYDROLASE NUDE"/>
    <property type="match status" value="1"/>
</dbReference>